<reference evidence="2" key="1">
    <citation type="submission" date="2022-11" db="UniProtKB">
        <authorList>
            <consortium name="WormBaseParasite"/>
        </authorList>
    </citation>
    <scope>IDENTIFICATION</scope>
</reference>
<evidence type="ECO:0000313" key="2">
    <source>
        <dbReference type="WBParaSite" id="PS1159_v2.g8664.t1"/>
    </source>
</evidence>
<organism evidence="1 2">
    <name type="scientific">Panagrolaimus sp. PS1159</name>
    <dbReference type="NCBI Taxonomy" id="55785"/>
    <lineage>
        <taxon>Eukaryota</taxon>
        <taxon>Metazoa</taxon>
        <taxon>Ecdysozoa</taxon>
        <taxon>Nematoda</taxon>
        <taxon>Chromadorea</taxon>
        <taxon>Rhabditida</taxon>
        <taxon>Tylenchina</taxon>
        <taxon>Panagrolaimomorpha</taxon>
        <taxon>Panagrolaimoidea</taxon>
        <taxon>Panagrolaimidae</taxon>
        <taxon>Panagrolaimus</taxon>
    </lineage>
</organism>
<sequence>MDYYDDIMDHVEGCAKLNKLLRMVGDWTLRLDVQIIYSFIYGLIFVVGICGNGLLIGTMVIRKRITVANVFLINLAISDLLLCITALPITPVLAFVKTWQFGSAMCKLVPLCQGISGRILFFVIK</sequence>
<dbReference type="Proteomes" id="UP000887580">
    <property type="component" value="Unplaced"/>
</dbReference>
<name>A0AC35GUI6_9BILA</name>
<dbReference type="WBParaSite" id="PS1159_v2.g8664.t1">
    <property type="protein sequence ID" value="PS1159_v2.g8664.t1"/>
    <property type="gene ID" value="PS1159_v2.g8664"/>
</dbReference>
<evidence type="ECO:0000313" key="1">
    <source>
        <dbReference type="Proteomes" id="UP000887580"/>
    </source>
</evidence>
<accession>A0AC35GUI6</accession>
<protein>
    <submittedName>
        <fullName evidence="2">G-protein coupled receptors family 1 profile domain-containing protein</fullName>
    </submittedName>
</protein>
<proteinExistence type="predicted"/>